<accession>A0A8I6R967</accession>
<reference evidence="3" key="1">
    <citation type="submission" date="2022-01" db="UniProtKB">
        <authorList>
            <consortium name="EnsemblMetazoa"/>
        </authorList>
    </citation>
    <scope>IDENTIFICATION</scope>
</reference>
<sequence length="197" mass="22829">MKALILLCIIGAAVAVDVESVVREQFVDKNQKESATTASLHVEGSVNQGGSDYTQPAKPTVGSAKPVPSKPVDLPELHEPVHYPFYPGPYYPFSFYNFPYCNPEFQAPFYNYPPYHGDFSKFPQYNNRYQYPFPANFNDGFFAPRTFSPEHPYYPYFYSKCAPTHFPHYTNDYKRPFPTEFLRRVPFPHFPRTNVDH</sequence>
<evidence type="ECO:0000256" key="1">
    <source>
        <dbReference type="SAM" id="MobiDB-lite"/>
    </source>
</evidence>
<organism evidence="3 4">
    <name type="scientific">Cimex lectularius</name>
    <name type="common">Bed bug</name>
    <name type="synonym">Acanthia lectularia</name>
    <dbReference type="NCBI Taxonomy" id="79782"/>
    <lineage>
        <taxon>Eukaryota</taxon>
        <taxon>Metazoa</taxon>
        <taxon>Ecdysozoa</taxon>
        <taxon>Arthropoda</taxon>
        <taxon>Hexapoda</taxon>
        <taxon>Insecta</taxon>
        <taxon>Pterygota</taxon>
        <taxon>Neoptera</taxon>
        <taxon>Paraneoptera</taxon>
        <taxon>Hemiptera</taxon>
        <taxon>Heteroptera</taxon>
        <taxon>Panheteroptera</taxon>
        <taxon>Cimicomorpha</taxon>
        <taxon>Cimicidae</taxon>
        <taxon>Cimex</taxon>
    </lineage>
</organism>
<name>A0A8I6R967_CIMLE</name>
<evidence type="ECO:0000313" key="4">
    <source>
        <dbReference type="Proteomes" id="UP000494040"/>
    </source>
</evidence>
<keyword evidence="4" id="KW-1185">Reference proteome</keyword>
<feature type="signal peptide" evidence="2">
    <location>
        <begin position="1"/>
        <end position="15"/>
    </location>
</feature>
<dbReference type="KEGG" id="clec:106661035"/>
<feature type="compositionally biased region" description="Polar residues" evidence="1">
    <location>
        <begin position="38"/>
        <end position="54"/>
    </location>
</feature>
<feature type="region of interest" description="Disordered" evidence="1">
    <location>
        <begin position="38"/>
        <end position="69"/>
    </location>
</feature>
<evidence type="ECO:0000256" key="2">
    <source>
        <dbReference type="SAM" id="SignalP"/>
    </source>
</evidence>
<dbReference type="EnsemblMetazoa" id="XM_014384137.2">
    <property type="protein sequence ID" value="XP_014239623.1"/>
    <property type="gene ID" value="LOC106661035"/>
</dbReference>
<protein>
    <recommendedName>
        <fullName evidence="5">CPR type cuticle protein</fullName>
    </recommendedName>
</protein>
<evidence type="ECO:0008006" key="5">
    <source>
        <dbReference type="Google" id="ProtNLM"/>
    </source>
</evidence>
<keyword evidence="2" id="KW-0732">Signal</keyword>
<feature type="chain" id="PRO_5035302862" description="CPR type cuticle protein" evidence="2">
    <location>
        <begin position="16"/>
        <end position="197"/>
    </location>
</feature>
<dbReference type="GeneID" id="106661035"/>
<dbReference type="Proteomes" id="UP000494040">
    <property type="component" value="Unassembled WGS sequence"/>
</dbReference>
<dbReference type="AlphaFoldDB" id="A0A8I6R967"/>
<dbReference type="RefSeq" id="XP_014239623.1">
    <property type="nucleotide sequence ID" value="XM_014384137.2"/>
</dbReference>
<proteinExistence type="predicted"/>
<evidence type="ECO:0000313" key="3">
    <source>
        <dbReference type="EnsemblMetazoa" id="XP_014239623.1"/>
    </source>
</evidence>